<reference evidence="2" key="1">
    <citation type="submission" date="2023-07" db="EMBL/GenBank/DDBJ databases">
        <title>The genome sequence of Rhodocytophaga aerolata KACC 12507.</title>
        <authorList>
            <person name="Zhang X."/>
        </authorList>
    </citation>
    <scope>NUCLEOTIDE SEQUENCE</scope>
    <source>
        <strain evidence="2">KACC 12507</strain>
    </source>
</reference>
<keyword evidence="1" id="KW-0472">Membrane</keyword>
<feature type="transmembrane region" description="Helical" evidence="1">
    <location>
        <begin position="141"/>
        <end position="162"/>
    </location>
</feature>
<comment type="caution">
    <text evidence="2">The sequence shown here is derived from an EMBL/GenBank/DDBJ whole genome shotgun (WGS) entry which is preliminary data.</text>
</comment>
<feature type="transmembrane region" description="Helical" evidence="1">
    <location>
        <begin position="205"/>
        <end position="222"/>
    </location>
</feature>
<accession>A0ABT8R7B9</accession>
<dbReference type="InterPro" id="IPR038330">
    <property type="entry name" value="TspO/MBR-related_sf"/>
</dbReference>
<evidence type="ECO:0008006" key="4">
    <source>
        <dbReference type="Google" id="ProtNLM"/>
    </source>
</evidence>
<feature type="transmembrane region" description="Helical" evidence="1">
    <location>
        <begin position="228"/>
        <end position="253"/>
    </location>
</feature>
<gene>
    <name evidence="2" type="ORF">Q0590_17170</name>
</gene>
<dbReference type="EMBL" id="JAUKPO010000009">
    <property type="protein sequence ID" value="MDO1448007.1"/>
    <property type="molecule type" value="Genomic_DNA"/>
</dbReference>
<organism evidence="2 3">
    <name type="scientific">Rhodocytophaga aerolata</name>
    <dbReference type="NCBI Taxonomy" id="455078"/>
    <lineage>
        <taxon>Bacteria</taxon>
        <taxon>Pseudomonadati</taxon>
        <taxon>Bacteroidota</taxon>
        <taxon>Cytophagia</taxon>
        <taxon>Cytophagales</taxon>
        <taxon>Rhodocytophagaceae</taxon>
        <taxon>Rhodocytophaga</taxon>
    </lineage>
</organism>
<dbReference type="PANTHER" id="PTHR33802">
    <property type="entry name" value="SI:CH211-161H7.5-RELATED"/>
    <property type="match status" value="1"/>
</dbReference>
<keyword evidence="3" id="KW-1185">Reference proteome</keyword>
<name>A0ABT8R7B9_9BACT</name>
<evidence type="ECO:0000313" key="2">
    <source>
        <dbReference type="EMBL" id="MDO1448007.1"/>
    </source>
</evidence>
<protein>
    <recommendedName>
        <fullName evidence="4">Tryptophan-rich sensory protein</fullName>
    </recommendedName>
</protein>
<evidence type="ECO:0000256" key="1">
    <source>
        <dbReference type="SAM" id="Phobius"/>
    </source>
</evidence>
<dbReference type="Gene3D" id="1.20.1260.100">
    <property type="entry name" value="TspO/MBR protein"/>
    <property type="match status" value="1"/>
</dbReference>
<keyword evidence="1" id="KW-1133">Transmembrane helix</keyword>
<feature type="transmembrane region" description="Helical" evidence="1">
    <location>
        <begin position="12"/>
        <end position="29"/>
    </location>
</feature>
<dbReference type="RefSeq" id="WP_302038812.1">
    <property type="nucleotide sequence ID" value="NZ_JAUKPO010000009.1"/>
</dbReference>
<dbReference type="Proteomes" id="UP001168528">
    <property type="component" value="Unassembled WGS sequence"/>
</dbReference>
<dbReference type="PANTHER" id="PTHR33802:SF1">
    <property type="entry name" value="XK-RELATED PROTEIN"/>
    <property type="match status" value="1"/>
</dbReference>
<keyword evidence="1" id="KW-0812">Transmembrane</keyword>
<feature type="transmembrane region" description="Helical" evidence="1">
    <location>
        <begin position="85"/>
        <end position="104"/>
    </location>
</feature>
<evidence type="ECO:0000313" key="3">
    <source>
        <dbReference type="Proteomes" id="UP001168528"/>
    </source>
</evidence>
<sequence length="264" mass="29404">MNTKQTQPILRRWVTLVAVLVNVFFNYYLNAKPISGKTIGDVSNQYPTLITPAGYAFSIWGIIYLSFIIYAILGVLPSQRKHQVYSRLSMPLIATSMLSITWLISFSFEYIALSVLIISGMLLTAIILFGKAKQAVFRNEARFWIAIPFALYIAWLSVATIVNTSVWLKDMGWKGGALGESPWTMGMLGVILVVSIVISYIFRDIVYPMVIAWATIAIYVARQNENESAVATAALITGISVGVWAIGYGLWLYKKGQPINAWQA</sequence>
<proteinExistence type="predicted"/>
<feature type="transmembrane region" description="Helical" evidence="1">
    <location>
        <begin position="49"/>
        <end position="73"/>
    </location>
</feature>
<feature type="transmembrane region" description="Helical" evidence="1">
    <location>
        <begin position="110"/>
        <end position="129"/>
    </location>
</feature>
<feature type="transmembrane region" description="Helical" evidence="1">
    <location>
        <begin position="182"/>
        <end position="200"/>
    </location>
</feature>